<gene>
    <name evidence="2" type="ORF">PEVE_00027769</name>
</gene>
<feature type="chain" id="PRO_5045752045" evidence="1">
    <location>
        <begin position="20"/>
        <end position="976"/>
    </location>
</feature>
<organism evidence="2 3">
    <name type="scientific">Porites evermanni</name>
    <dbReference type="NCBI Taxonomy" id="104178"/>
    <lineage>
        <taxon>Eukaryota</taxon>
        <taxon>Metazoa</taxon>
        <taxon>Cnidaria</taxon>
        <taxon>Anthozoa</taxon>
        <taxon>Hexacorallia</taxon>
        <taxon>Scleractinia</taxon>
        <taxon>Fungiina</taxon>
        <taxon>Poritidae</taxon>
        <taxon>Porites</taxon>
    </lineage>
</organism>
<dbReference type="Proteomes" id="UP001159427">
    <property type="component" value="Unassembled WGS sequence"/>
</dbReference>
<sequence length="976" mass="110583">MMARMFLTIFLIICIGVEAQERDPKWAKKLNDVLRVRDSLIGKIETLKKRPLPDQNVEEFITFLENFSSQFNGIDNLDFTKVENNRKLLVQLLNQPEEPKVKKYFRSKNLTVNYTERGLGFVLKALKGYYDYQCVQMVLSPLQTRVAESPVPFEAICTPVNEDLRRHHTSNFSIAKICINAEKCTGEKTPHPFGDRTGTSAKNACIKKDNSCDVLNAIPMMGALLWYKISDFIARSFCSNSLTARPFKNALKTDLKEIDTMINLMIAYTSTLNWKTFFDRAIKKNAFSNLTRAMSMFGKRGKSLEIVSFACSKLKANTDVCTVGNIYPIYVSLKKLKKDRTKPHRIRDLRVFSNINHQKMLELQRNDLAQMNILGNMKRNDKNLRKKLSTYFRKVANYDKGIAQADVNFISKKLKQFNNSAASLTKKVGNDMKDVLQATKTALDIQVADKTINLLLTIFRDTWNPFKLLFGGGDANDKTAEFANSMQERARGKALIQNLEKVLNDTSALGKKFLNNSAQISNLTRMVNAIKRNNIDKLDNDAAKFIKAFDDYSPKVDKSDLAKNDALLSSFKDTACGLLFGMQGVLVSGVQGRVGGNLLCEKLQGTLAEFSTLRENIFDFQFNLVNALARVVRGNVANKLAKSIGSSNLLDDSKMMLGFLMTQYRLQSHASFYCNKLEYLNQGRKINECAKPGFFSKHDLTTLIAYRPDSTYHVDERFVYIPTRPQFNGDKGFIDLPALKESNTVIFRLPANRTWLRKYNWLARGEKLAPFVKSFKLYLPLKQYKTGREREFSRTQIHLKSVAGSSFDGNAKLTYYLPPKYDEYKTKYIEGYSRSQCPSGKEIDNPYSLCDNLPKICDTSQTVPQSCPSTQALRPTILSTWNLTITKGSGARDLLWGSNSPNPATNLLIIGKVQLCFTPSSNRRQFLSQQRDTGALPSKCCTDNTYRPDWKKTNCVPCPSKPTNSVSKLGGYYCEK</sequence>
<keyword evidence="1" id="KW-0732">Signal</keyword>
<reference evidence="2 3" key="1">
    <citation type="submission" date="2022-05" db="EMBL/GenBank/DDBJ databases">
        <authorList>
            <consortium name="Genoscope - CEA"/>
            <person name="William W."/>
        </authorList>
    </citation>
    <scope>NUCLEOTIDE SEQUENCE [LARGE SCALE GENOMIC DNA]</scope>
</reference>
<comment type="caution">
    <text evidence="2">The sequence shown here is derived from an EMBL/GenBank/DDBJ whole genome shotgun (WGS) entry which is preliminary data.</text>
</comment>
<protein>
    <submittedName>
        <fullName evidence="2">Uncharacterized protein</fullName>
    </submittedName>
</protein>
<keyword evidence="3" id="KW-1185">Reference proteome</keyword>
<feature type="signal peptide" evidence="1">
    <location>
        <begin position="1"/>
        <end position="19"/>
    </location>
</feature>
<dbReference type="EMBL" id="CALNXI010003823">
    <property type="protein sequence ID" value="CAH3194412.1"/>
    <property type="molecule type" value="Genomic_DNA"/>
</dbReference>
<evidence type="ECO:0000313" key="2">
    <source>
        <dbReference type="EMBL" id="CAH3194412.1"/>
    </source>
</evidence>
<evidence type="ECO:0000313" key="3">
    <source>
        <dbReference type="Proteomes" id="UP001159427"/>
    </source>
</evidence>
<proteinExistence type="predicted"/>
<name>A0ABN8SUX2_9CNID</name>
<accession>A0ABN8SUX2</accession>
<evidence type="ECO:0000256" key="1">
    <source>
        <dbReference type="SAM" id="SignalP"/>
    </source>
</evidence>